<organism evidence="15 16">
    <name type="scientific">Candidatus Alloenteromonas pullistercoris</name>
    <dbReference type="NCBI Taxonomy" id="2840785"/>
    <lineage>
        <taxon>Bacteria</taxon>
        <taxon>Bacillati</taxon>
        <taxon>Bacillota</taxon>
        <taxon>Bacillota incertae sedis</taxon>
        <taxon>Candidatus Alloenteromonas</taxon>
    </lineage>
</organism>
<feature type="binding site" evidence="12">
    <location>
        <position position="445"/>
    </location>
    <ligand>
        <name>Zn(2+)</name>
        <dbReference type="ChEBI" id="CHEBI:29105"/>
        <label>1</label>
    </ligand>
</feature>
<feature type="binding site" evidence="12">
    <location>
        <position position="469"/>
    </location>
    <ligand>
        <name>Zn(2+)</name>
        <dbReference type="ChEBI" id="CHEBI:29105"/>
        <label>2</label>
    </ligand>
</feature>
<evidence type="ECO:0000256" key="1">
    <source>
        <dbReference type="ARBA" id="ARBA00022515"/>
    </source>
</evidence>
<comment type="caution">
    <text evidence="15">The sequence shown here is derived from an EMBL/GenBank/DDBJ whole genome shotgun (WGS) entry which is preliminary data.</text>
</comment>
<keyword evidence="10 12" id="KW-0413">Isomerase</keyword>
<dbReference type="InterPro" id="IPR040498">
    <property type="entry name" value="PriA_CRR"/>
</dbReference>
<dbReference type="PROSITE" id="PS51194">
    <property type="entry name" value="HELICASE_CTER"/>
    <property type="match status" value="1"/>
</dbReference>
<dbReference type="Pfam" id="PF18074">
    <property type="entry name" value="PriA_C"/>
    <property type="match status" value="1"/>
</dbReference>
<evidence type="ECO:0000256" key="7">
    <source>
        <dbReference type="ARBA" id="ARBA00022833"/>
    </source>
</evidence>
<dbReference type="PANTHER" id="PTHR30580:SF1">
    <property type="entry name" value="COMF OPERON PROTEIN 1"/>
    <property type="match status" value="1"/>
</dbReference>
<dbReference type="NCBIfam" id="TIGR00595">
    <property type="entry name" value="priA"/>
    <property type="match status" value="1"/>
</dbReference>
<dbReference type="InterPro" id="IPR001650">
    <property type="entry name" value="Helicase_C-like"/>
</dbReference>
<feature type="binding site" evidence="12">
    <location>
        <position position="482"/>
    </location>
    <ligand>
        <name>Zn(2+)</name>
        <dbReference type="ChEBI" id="CHEBI:29105"/>
        <label>1</label>
    </ligand>
</feature>
<evidence type="ECO:0000256" key="9">
    <source>
        <dbReference type="ARBA" id="ARBA00023125"/>
    </source>
</evidence>
<dbReference type="FunFam" id="3.40.50.300:FF:000489">
    <property type="entry name" value="Primosome assembly protein PriA"/>
    <property type="match status" value="1"/>
</dbReference>
<dbReference type="GO" id="GO:1990077">
    <property type="term" value="C:primosome complex"/>
    <property type="evidence" value="ECO:0007669"/>
    <property type="project" value="UniProtKB-UniRule"/>
</dbReference>
<proteinExistence type="inferred from homology"/>
<feature type="domain" description="Helicase C-terminal" evidence="14">
    <location>
        <begin position="461"/>
        <end position="634"/>
    </location>
</feature>
<dbReference type="Proteomes" id="UP000823634">
    <property type="component" value="Unassembled WGS sequence"/>
</dbReference>
<keyword evidence="5 12" id="KW-0378">Hydrolase</keyword>
<feature type="domain" description="Helicase ATP-binding" evidence="13">
    <location>
        <begin position="213"/>
        <end position="379"/>
    </location>
</feature>
<keyword evidence="7 12" id="KW-0862">Zinc</keyword>
<evidence type="ECO:0000313" key="15">
    <source>
        <dbReference type="EMBL" id="MBO8425860.1"/>
    </source>
</evidence>
<comment type="subunit">
    <text evidence="12">Component of the replication restart primosome.</text>
</comment>
<evidence type="ECO:0000256" key="5">
    <source>
        <dbReference type="ARBA" id="ARBA00022801"/>
    </source>
</evidence>
<gene>
    <name evidence="12 15" type="primary">priA</name>
    <name evidence="15" type="ORF">IAC61_00885</name>
</gene>
<feature type="binding site" evidence="12">
    <location>
        <position position="442"/>
    </location>
    <ligand>
        <name>Zn(2+)</name>
        <dbReference type="ChEBI" id="CHEBI:29105"/>
        <label>1</label>
    </ligand>
</feature>
<dbReference type="Gene3D" id="3.40.50.300">
    <property type="entry name" value="P-loop containing nucleotide triphosphate hydrolases"/>
    <property type="match status" value="2"/>
</dbReference>
<dbReference type="Pfam" id="PF00270">
    <property type="entry name" value="DEAD"/>
    <property type="match status" value="1"/>
</dbReference>
<dbReference type="InterPro" id="IPR011545">
    <property type="entry name" value="DEAD/DEAH_box_helicase_dom"/>
</dbReference>
<dbReference type="InterPro" id="IPR027417">
    <property type="entry name" value="P-loop_NTPase"/>
</dbReference>
<keyword evidence="6 12" id="KW-0347">Helicase</keyword>
<keyword evidence="8 12" id="KW-0067">ATP-binding</keyword>
<evidence type="ECO:0000313" key="16">
    <source>
        <dbReference type="Proteomes" id="UP000823634"/>
    </source>
</evidence>
<dbReference type="GO" id="GO:0016787">
    <property type="term" value="F:hydrolase activity"/>
    <property type="evidence" value="ECO:0007669"/>
    <property type="project" value="UniProtKB-KW"/>
</dbReference>
<sequence length="733" mass="81244">MKLVEVLIELPSSALDRPFDYLVKDGIEVGVGFRVLVKFGSNPKPLMGFVTKVSETSLSQEELSKARGYPISYVEEVIDRERLLSEDLYALSESLSSYYLCPRIQMLQAMLPSSLKPRRSSLKGPKIAYERYVDLIRFDEEGLTPKQKEAVRLLKEAKTAKKKEAGSPSVVKSLIEKGYLRQRLVEVNRLDLGSIKPSAPLPLTSAQQSVYEAIIEGDKEVYLLQGVTGSGKTEVYLHLSSYYLSKGKNILMLVPEISLTPAMVAYFRSRFGEQVAILHSSLTPGEKYDEYRRIARGEAKVVVGARSAVFAPLSDIGLIILDEEHVESYKQDVSPFYHAREAAIFRGKSHHCKVVLGSATPSLETRARAEKGVYGFCRLDERVNKKPLPKTEIVDLGRRGAVYSQAPMFSKLLLTKIKDRLAKKEQTVLLLNRRGYASYSTCTSCGHVFVCPSCGAHLTLHKADMLLKCHHCGYVDDFDGTCPECHGDRIARAGYGTERVCKTLEELFPEAKVARLDSDVSKIKENGERITASFKQGDFDILVGTQMIAKGHDFPLVTLVGVLLADVGLSIPTYRSGESTFDLIAQAVGRAGRGEREGEAVIQTFNPTNPAITLGAKQDYDAFFRVEMQSRRLSGYPPYSFLANLIFSASSPEKANAAAAGVKADLCSRRYEGVDALGPLIPYYESLNGVYRRELLIKFRQNEPVKSYIRDLLGSLSGKGGVRISCDVNPLEY</sequence>
<protein>
    <recommendedName>
        <fullName evidence="12">Replication restart protein PriA</fullName>
    </recommendedName>
    <alternativeName>
        <fullName evidence="12">ATP-dependent DNA helicase PriA</fullName>
        <ecNumber evidence="12">5.6.2.4</ecNumber>
    </alternativeName>
    <alternativeName>
        <fullName evidence="12">DNA 3'-5' helicase PriA</fullName>
    </alternativeName>
</protein>
<evidence type="ECO:0000256" key="8">
    <source>
        <dbReference type="ARBA" id="ARBA00022840"/>
    </source>
</evidence>
<evidence type="ECO:0000259" key="14">
    <source>
        <dbReference type="PROSITE" id="PS51194"/>
    </source>
</evidence>
<dbReference type="Gene3D" id="3.40.1440.60">
    <property type="entry name" value="PriA, 3(prime) DNA-binding domain"/>
    <property type="match status" value="1"/>
</dbReference>
<dbReference type="Pfam" id="PF17764">
    <property type="entry name" value="PriA_3primeBD"/>
    <property type="match status" value="1"/>
</dbReference>
<dbReference type="GO" id="GO:0008270">
    <property type="term" value="F:zinc ion binding"/>
    <property type="evidence" value="ECO:0007669"/>
    <property type="project" value="UniProtKB-UniRule"/>
</dbReference>
<comment type="cofactor">
    <cofactor evidence="12">
        <name>Zn(2+)</name>
        <dbReference type="ChEBI" id="CHEBI:29105"/>
    </cofactor>
    <text evidence="12">Binds 2 zinc ions per subunit.</text>
</comment>
<dbReference type="SUPFAM" id="SSF52540">
    <property type="entry name" value="P-loop containing nucleoside triphosphate hydrolases"/>
    <property type="match status" value="2"/>
</dbReference>
<evidence type="ECO:0000256" key="4">
    <source>
        <dbReference type="ARBA" id="ARBA00022741"/>
    </source>
</evidence>
<dbReference type="InterPro" id="IPR041222">
    <property type="entry name" value="PriA_3primeBD"/>
</dbReference>
<dbReference type="CDD" id="cd17929">
    <property type="entry name" value="DEXHc_priA"/>
    <property type="match status" value="1"/>
</dbReference>
<dbReference type="EMBL" id="JADINA010000007">
    <property type="protein sequence ID" value="MBO8425860.1"/>
    <property type="molecule type" value="Genomic_DNA"/>
</dbReference>
<keyword evidence="9 12" id="KW-0238">DNA-binding</keyword>
<feature type="binding site" evidence="12">
    <location>
        <position position="454"/>
    </location>
    <ligand>
        <name>Zn(2+)</name>
        <dbReference type="ChEBI" id="CHEBI:29105"/>
        <label>2</label>
    </ligand>
</feature>
<evidence type="ECO:0000256" key="10">
    <source>
        <dbReference type="ARBA" id="ARBA00023235"/>
    </source>
</evidence>
<dbReference type="SMART" id="SM00490">
    <property type="entry name" value="HELICc"/>
    <property type="match status" value="1"/>
</dbReference>
<dbReference type="PROSITE" id="PS51192">
    <property type="entry name" value="HELICASE_ATP_BIND_1"/>
    <property type="match status" value="1"/>
</dbReference>
<feature type="binding site" evidence="12">
    <location>
        <position position="485"/>
    </location>
    <ligand>
        <name>Zn(2+)</name>
        <dbReference type="ChEBI" id="CHEBI:29105"/>
        <label>1</label>
    </ligand>
</feature>
<dbReference type="PANTHER" id="PTHR30580">
    <property type="entry name" value="PRIMOSOMAL PROTEIN N"/>
    <property type="match status" value="1"/>
</dbReference>
<evidence type="ECO:0000256" key="3">
    <source>
        <dbReference type="ARBA" id="ARBA00022723"/>
    </source>
</evidence>
<dbReference type="GO" id="GO:0006270">
    <property type="term" value="P:DNA replication initiation"/>
    <property type="evidence" value="ECO:0007669"/>
    <property type="project" value="TreeGrafter"/>
</dbReference>
<dbReference type="HAMAP" id="MF_00983">
    <property type="entry name" value="PriA"/>
    <property type="match status" value="1"/>
</dbReference>
<comment type="similarity">
    <text evidence="12">Belongs to the helicase family. PriA subfamily.</text>
</comment>
<evidence type="ECO:0000259" key="13">
    <source>
        <dbReference type="PROSITE" id="PS51192"/>
    </source>
</evidence>
<keyword evidence="3 12" id="KW-0479">Metal-binding</keyword>
<name>A0A9D9DGV7_9FIRM</name>
<comment type="function">
    <text evidence="12">Initiates the restart of stalled replication forks, which reloads the replicative helicase on sites other than the origin of replication. Recognizes and binds to abandoned replication forks and remodels them to uncover a helicase loading site. Promotes assembly of the primosome at these replication forks.</text>
</comment>
<dbReference type="Pfam" id="PF00271">
    <property type="entry name" value="Helicase_C"/>
    <property type="match status" value="1"/>
</dbReference>
<comment type="catalytic activity">
    <reaction evidence="11 12">
        <text>ATP + H2O = ADP + phosphate + H(+)</text>
        <dbReference type="Rhea" id="RHEA:13065"/>
        <dbReference type="ChEBI" id="CHEBI:15377"/>
        <dbReference type="ChEBI" id="CHEBI:15378"/>
        <dbReference type="ChEBI" id="CHEBI:30616"/>
        <dbReference type="ChEBI" id="CHEBI:43474"/>
        <dbReference type="ChEBI" id="CHEBI:456216"/>
        <dbReference type="EC" id="5.6.2.4"/>
    </reaction>
</comment>
<dbReference type="InterPro" id="IPR014001">
    <property type="entry name" value="Helicase_ATP-bd"/>
</dbReference>
<dbReference type="SMART" id="SM00487">
    <property type="entry name" value="DEXDc"/>
    <property type="match status" value="1"/>
</dbReference>
<dbReference type="GO" id="GO:0043138">
    <property type="term" value="F:3'-5' DNA helicase activity"/>
    <property type="evidence" value="ECO:0007669"/>
    <property type="project" value="UniProtKB-EC"/>
</dbReference>
<reference evidence="15" key="1">
    <citation type="submission" date="2020-10" db="EMBL/GenBank/DDBJ databases">
        <authorList>
            <person name="Gilroy R."/>
        </authorList>
    </citation>
    <scope>NUCLEOTIDE SEQUENCE</scope>
    <source>
        <strain evidence="15">17113</strain>
    </source>
</reference>
<dbReference type="EC" id="5.6.2.4" evidence="12"/>
<evidence type="ECO:0000256" key="12">
    <source>
        <dbReference type="HAMAP-Rule" id="MF_00983"/>
    </source>
</evidence>
<dbReference type="Pfam" id="PF18319">
    <property type="entry name" value="Zn_ribbon_PriA"/>
    <property type="match status" value="1"/>
</dbReference>
<dbReference type="GO" id="GO:0006269">
    <property type="term" value="P:DNA replication, synthesis of primer"/>
    <property type="evidence" value="ECO:0007669"/>
    <property type="project" value="UniProtKB-KW"/>
</dbReference>
<evidence type="ECO:0000256" key="6">
    <source>
        <dbReference type="ARBA" id="ARBA00022806"/>
    </source>
</evidence>
<dbReference type="GO" id="GO:0005524">
    <property type="term" value="F:ATP binding"/>
    <property type="evidence" value="ECO:0007669"/>
    <property type="project" value="UniProtKB-UniRule"/>
</dbReference>
<accession>A0A9D9DGV7</accession>
<dbReference type="AlphaFoldDB" id="A0A9D9DGV7"/>
<feature type="binding site" evidence="12">
    <location>
        <position position="472"/>
    </location>
    <ligand>
        <name>Zn(2+)</name>
        <dbReference type="ChEBI" id="CHEBI:29105"/>
        <label>2</label>
    </ligand>
</feature>
<dbReference type="GO" id="GO:0006302">
    <property type="term" value="P:double-strand break repair"/>
    <property type="evidence" value="ECO:0007669"/>
    <property type="project" value="InterPro"/>
</dbReference>
<reference evidence="15" key="2">
    <citation type="journal article" date="2021" name="PeerJ">
        <title>Extensive microbial diversity within the chicken gut microbiome revealed by metagenomics and culture.</title>
        <authorList>
            <person name="Gilroy R."/>
            <person name="Ravi A."/>
            <person name="Getino M."/>
            <person name="Pursley I."/>
            <person name="Horton D.L."/>
            <person name="Alikhan N.F."/>
            <person name="Baker D."/>
            <person name="Gharbi K."/>
            <person name="Hall N."/>
            <person name="Watson M."/>
            <person name="Adriaenssens E.M."/>
            <person name="Foster-Nyarko E."/>
            <person name="Jarju S."/>
            <person name="Secka A."/>
            <person name="Antonio M."/>
            <person name="Oren A."/>
            <person name="Chaudhuri R.R."/>
            <person name="La Ragione R."/>
            <person name="Hildebrand F."/>
            <person name="Pallen M.J."/>
        </authorList>
    </citation>
    <scope>NUCLEOTIDE SEQUENCE</scope>
    <source>
        <strain evidence="15">17113</strain>
    </source>
</reference>
<keyword evidence="2 12" id="KW-0235">DNA replication</keyword>
<dbReference type="InterPro" id="IPR041236">
    <property type="entry name" value="PriA_C"/>
</dbReference>
<evidence type="ECO:0000256" key="11">
    <source>
        <dbReference type="ARBA" id="ARBA00048988"/>
    </source>
</evidence>
<dbReference type="InterPro" id="IPR005259">
    <property type="entry name" value="PriA"/>
</dbReference>
<dbReference type="GO" id="GO:0006310">
    <property type="term" value="P:DNA recombination"/>
    <property type="evidence" value="ECO:0007669"/>
    <property type="project" value="InterPro"/>
</dbReference>
<comment type="catalytic activity">
    <reaction evidence="12">
        <text>Couples ATP hydrolysis with the unwinding of duplex DNA by translocating in the 3'-5' direction.</text>
        <dbReference type="EC" id="5.6.2.4"/>
    </reaction>
</comment>
<keyword evidence="4 12" id="KW-0547">Nucleotide-binding</keyword>
<evidence type="ECO:0000256" key="2">
    <source>
        <dbReference type="ARBA" id="ARBA00022705"/>
    </source>
</evidence>
<dbReference type="InterPro" id="IPR042115">
    <property type="entry name" value="PriA_3primeBD_sf"/>
</dbReference>
<feature type="binding site" evidence="12">
    <location>
        <position position="451"/>
    </location>
    <ligand>
        <name>Zn(2+)</name>
        <dbReference type="ChEBI" id="CHEBI:29105"/>
        <label>2</label>
    </ligand>
</feature>
<dbReference type="GO" id="GO:0003677">
    <property type="term" value="F:DNA binding"/>
    <property type="evidence" value="ECO:0007669"/>
    <property type="project" value="UniProtKB-UniRule"/>
</dbReference>
<keyword evidence="1 12" id="KW-0639">Primosome</keyword>